<protein>
    <submittedName>
        <fullName evidence="2">Uncharacterized protein</fullName>
    </submittedName>
</protein>
<keyword evidence="1" id="KW-1133">Transmembrane helix</keyword>
<feature type="transmembrane region" description="Helical" evidence="1">
    <location>
        <begin position="6"/>
        <end position="26"/>
    </location>
</feature>
<gene>
    <name evidence="2" type="ORF">F7O44_24150</name>
</gene>
<sequence length="90" mass="10666">MGLELILGLLFIVLLSSGGWIVWGVIQSRQRAHELKVLREREATERARLQIEADERMQERADKIYLDSVRRHTELEEELPESPERRRSDR</sequence>
<dbReference type="Proteomes" id="UP000460435">
    <property type="component" value="Unassembled WGS sequence"/>
</dbReference>
<proteinExistence type="predicted"/>
<evidence type="ECO:0000313" key="2">
    <source>
        <dbReference type="EMBL" id="NDL60170.1"/>
    </source>
</evidence>
<name>A0A7K3MAF9_9ACTN</name>
<keyword evidence="1" id="KW-0812">Transmembrane</keyword>
<comment type="caution">
    <text evidence="2">The sequence shown here is derived from an EMBL/GenBank/DDBJ whole genome shotgun (WGS) entry which is preliminary data.</text>
</comment>
<reference evidence="2 3" key="1">
    <citation type="submission" date="2019-11" db="EMBL/GenBank/DDBJ databases">
        <authorList>
            <person name="Li X.-J."/>
            <person name="Feng X.-M."/>
        </authorList>
    </citation>
    <scope>NUCLEOTIDE SEQUENCE [LARGE SCALE GENOMIC DNA]</scope>
    <source>
        <strain evidence="2 3">XMNu-373</strain>
    </source>
</reference>
<evidence type="ECO:0000313" key="3">
    <source>
        <dbReference type="Proteomes" id="UP000460435"/>
    </source>
</evidence>
<accession>A0A7K3MAF9</accession>
<dbReference type="AlphaFoldDB" id="A0A7K3MAF9"/>
<dbReference type="EMBL" id="WLZY01000010">
    <property type="protein sequence ID" value="NDL60170.1"/>
    <property type="molecule type" value="Genomic_DNA"/>
</dbReference>
<keyword evidence="1" id="KW-0472">Membrane</keyword>
<keyword evidence="3" id="KW-1185">Reference proteome</keyword>
<dbReference type="RefSeq" id="WP_162452874.1">
    <property type="nucleotide sequence ID" value="NZ_WLZY01000010.1"/>
</dbReference>
<evidence type="ECO:0000256" key="1">
    <source>
        <dbReference type="SAM" id="Phobius"/>
    </source>
</evidence>
<organism evidence="2 3">
    <name type="scientific">Phytoactinopolyspora mesophila</name>
    <dbReference type="NCBI Taxonomy" id="2650750"/>
    <lineage>
        <taxon>Bacteria</taxon>
        <taxon>Bacillati</taxon>
        <taxon>Actinomycetota</taxon>
        <taxon>Actinomycetes</taxon>
        <taxon>Jiangellales</taxon>
        <taxon>Jiangellaceae</taxon>
        <taxon>Phytoactinopolyspora</taxon>
    </lineage>
</organism>